<feature type="region of interest" description="Disordered" evidence="1">
    <location>
        <begin position="1"/>
        <end position="143"/>
    </location>
</feature>
<organism evidence="2 3">
    <name type="scientific">Verticillium longisporum</name>
    <name type="common">Verticillium dahliae var. longisporum</name>
    <dbReference type="NCBI Taxonomy" id="100787"/>
    <lineage>
        <taxon>Eukaryota</taxon>
        <taxon>Fungi</taxon>
        <taxon>Dikarya</taxon>
        <taxon>Ascomycota</taxon>
        <taxon>Pezizomycotina</taxon>
        <taxon>Sordariomycetes</taxon>
        <taxon>Hypocreomycetidae</taxon>
        <taxon>Glomerellales</taxon>
        <taxon>Plectosphaerellaceae</taxon>
        <taxon>Verticillium</taxon>
    </lineage>
</organism>
<gene>
    <name evidence="2" type="ORF">BN1723_019661</name>
</gene>
<dbReference type="AlphaFoldDB" id="A0A0G4NF79"/>
<proteinExistence type="predicted"/>
<feature type="compositionally biased region" description="Basic and acidic residues" evidence="1">
    <location>
        <begin position="76"/>
        <end position="97"/>
    </location>
</feature>
<protein>
    <submittedName>
        <fullName evidence="2">Uncharacterized protein</fullName>
    </submittedName>
</protein>
<sequence>LGPGGAQRRGTRLPSRRGGIHRNRSLRREPGADDAHAAAAIHPFGTPGDATPHKPCPAGSHRQGCTTQRDGHRCRRGEEGRDAELHGKHARSREGTQRGRAHGASSDATQVPQLECKRGGADGDYRVPRRAGGISKVASGSQR</sequence>
<evidence type="ECO:0000256" key="1">
    <source>
        <dbReference type="SAM" id="MobiDB-lite"/>
    </source>
</evidence>
<feature type="non-terminal residue" evidence="2">
    <location>
        <position position="1"/>
    </location>
</feature>
<evidence type="ECO:0000313" key="3">
    <source>
        <dbReference type="Proteomes" id="UP000045706"/>
    </source>
</evidence>
<reference evidence="3" key="1">
    <citation type="submission" date="2015-05" db="EMBL/GenBank/DDBJ databases">
        <authorList>
            <person name="Fogelqvist Johan"/>
        </authorList>
    </citation>
    <scope>NUCLEOTIDE SEQUENCE [LARGE SCALE GENOMIC DNA]</scope>
</reference>
<evidence type="ECO:0000313" key="2">
    <source>
        <dbReference type="EMBL" id="CRK45147.1"/>
    </source>
</evidence>
<name>A0A0G4NF79_VERLO</name>
<feature type="compositionally biased region" description="Basic and acidic residues" evidence="1">
    <location>
        <begin position="115"/>
        <end position="127"/>
    </location>
</feature>
<feature type="compositionally biased region" description="Basic and acidic residues" evidence="1">
    <location>
        <begin position="26"/>
        <end position="36"/>
    </location>
</feature>
<dbReference type="Proteomes" id="UP000045706">
    <property type="component" value="Unassembled WGS sequence"/>
</dbReference>
<accession>A0A0G4NF79</accession>
<feature type="compositionally biased region" description="Basic residues" evidence="1">
    <location>
        <begin position="9"/>
        <end position="25"/>
    </location>
</feature>
<feature type="non-terminal residue" evidence="2">
    <location>
        <position position="143"/>
    </location>
</feature>
<dbReference type="EMBL" id="CVQI01034589">
    <property type="protein sequence ID" value="CRK45147.1"/>
    <property type="molecule type" value="Genomic_DNA"/>
</dbReference>